<dbReference type="OrthoDB" id="3904217at2759"/>
<dbReference type="Proteomes" id="UP000799440">
    <property type="component" value="Unassembled WGS sequence"/>
</dbReference>
<dbReference type="InterPro" id="IPR024311">
    <property type="entry name" value="Lipocalin-like"/>
</dbReference>
<evidence type="ECO:0000259" key="1">
    <source>
        <dbReference type="Pfam" id="PF13924"/>
    </source>
</evidence>
<name>A0A6A6VDL1_9PLEO</name>
<gene>
    <name evidence="2" type="ORF">M011DRAFT_476061</name>
</gene>
<organism evidence="2 3">
    <name type="scientific">Sporormia fimetaria CBS 119925</name>
    <dbReference type="NCBI Taxonomy" id="1340428"/>
    <lineage>
        <taxon>Eukaryota</taxon>
        <taxon>Fungi</taxon>
        <taxon>Dikarya</taxon>
        <taxon>Ascomycota</taxon>
        <taxon>Pezizomycotina</taxon>
        <taxon>Dothideomycetes</taxon>
        <taxon>Pleosporomycetidae</taxon>
        <taxon>Pleosporales</taxon>
        <taxon>Sporormiaceae</taxon>
        <taxon>Sporormia</taxon>
    </lineage>
</organism>
<evidence type="ECO:0000313" key="2">
    <source>
        <dbReference type="EMBL" id="KAF2748665.1"/>
    </source>
</evidence>
<protein>
    <recommendedName>
        <fullName evidence="1">Lipocalin-like domain-containing protein</fullName>
    </recommendedName>
</protein>
<reference evidence="2" key="1">
    <citation type="journal article" date="2020" name="Stud. Mycol.">
        <title>101 Dothideomycetes genomes: a test case for predicting lifestyles and emergence of pathogens.</title>
        <authorList>
            <person name="Haridas S."/>
            <person name="Albert R."/>
            <person name="Binder M."/>
            <person name="Bloem J."/>
            <person name="Labutti K."/>
            <person name="Salamov A."/>
            <person name="Andreopoulos B."/>
            <person name="Baker S."/>
            <person name="Barry K."/>
            <person name="Bills G."/>
            <person name="Bluhm B."/>
            <person name="Cannon C."/>
            <person name="Castanera R."/>
            <person name="Culley D."/>
            <person name="Daum C."/>
            <person name="Ezra D."/>
            <person name="Gonzalez J."/>
            <person name="Henrissat B."/>
            <person name="Kuo A."/>
            <person name="Liang C."/>
            <person name="Lipzen A."/>
            <person name="Lutzoni F."/>
            <person name="Magnuson J."/>
            <person name="Mondo S."/>
            <person name="Nolan M."/>
            <person name="Ohm R."/>
            <person name="Pangilinan J."/>
            <person name="Park H.-J."/>
            <person name="Ramirez L."/>
            <person name="Alfaro M."/>
            <person name="Sun H."/>
            <person name="Tritt A."/>
            <person name="Yoshinaga Y."/>
            <person name="Zwiers L.-H."/>
            <person name="Turgeon B."/>
            <person name="Goodwin S."/>
            <person name="Spatafora J."/>
            <person name="Crous P."/>
            <person name="Grigoriev I."/>
        </authorList>
    </citation>
    <scope>NUCLEOTIDE SEQUENCE</scope>
    <source>
        <strain evidence="2">CBS 119925</strain>
    </source>
</reference>
<dbReference type="EMBL" id="MU006568">
    <property type="protein sequence ID" value="KAF2748665.1"/>
    <property type="molecule type" value="Genomic_DNA"/>
</dbReference>
<keyword evidence="3" id="KW-1185">Reference proteome</keyword>
<proteinExistence type="predicted"/>
<evidence type="ECO:0000313" key="3">
    <source>
        <dbReference type="Proteomes" id="UP000799440"/>
    </source>
</evidence>
<dbReference type="AlphaFoldDB" id="A0A6A6VDL1"/>
<dbReference type="Pfam" id="PF13924">
    <property type="entry name" value="Lipocalin_5"/>
    <property type="match status" value="1"/>
</dbReference>
<sequence length="169" mass="19196">MSPYSLRSRLIGAWELQSYCAYKVSNPEDKIYPLGPNAQGIIMYTPDGHMSAHLRRPGQPRFASGDGISSATEAEWADVGRNYVAYAGRFFLDERKAEPLLLHEMRVSNIPRLVGDVQRRTVEMTMEDGVHYLHLGIKGESMVNGEMRIVKLKWKRMPDNHMTPPPPKL</sequence>
<accession>A0A6A6VDL1</accession>
<feature type="domain" description="Lipocalin-like" evidence="1">
    <location>
        <begin position="11"/>
        <end position="156"/>
    </location>
</feature>